<evidence type="ECO:0000313" key="3">
    <source>
        <dbReference type="Proteomes" id="UP001652409"/>
    </source>
</evidence>
<organism evidence="2 3">
    <name type="scientific">Blautia ammoniilytica</name>
    <dbReference type="NCBI Taxonomy" id="2981782"/>
    <lineage>
        <taxon>Bacteria</taxon>
        <taxon>Bacillati</taxon>
        <taxon>Bacillota</taxon>
        <taxon>Clostridia</taxon>
        <taxon>Lachnospirales</taxon>
        <taxon>Lachnospiraceae</taxon>
        <taxon>Blautia</taxon>
    </lineage>
</organism>
<accession>A0ABT2TYU0</accession>
<comment type="caution">
    <text evidence="2">The sequence shown here is derived from an EMBL/GenBank/DDBJ whole genome shotgun (WGS) entry which is preliminary data.</text>
</comment>
<dbReference type="Pfam" id="PF01841">
    <property type="entry name" value="Transglut_core"/>
    <property type="match status" value="1"/>
</dbReference>
<evidence type="ECO:0000313" key="2">
    <source>
        <dbReference type="EMBL" id="MCU6766619.1"/>
    </source>
</evidence>
<dbReference type="EMBL" id="JAOQJL010000035">
    <property type="protein sequence ID" value="MCU6766619.1"/>
    <property type="molecule type" value="Genomic_DNA"/>
</dbReference>
<gene>
    <name evidence="2" type="ORF">OCV61_14615</name>
</gene>
<evidence type="ECO:0000259" key="1">
    <source>
        <dbReference type="Pfam" id="PF01841"/>
    </source>
</evidence>
<dbReference type="RefSeq" id="WP_158422429.1">
    <property type="nucleotide sequence ID" value="NZ_JAOQJL010000035.1"/>
</dbReference>
<protein>
    <submittedName>
        <fullName evidence="2">Transglutaminase-like superfamily</fullName>
    </submittedName>
</protein>
<name>A0ABT2TYU0_9FIRM</name>
<proteinExistence type="predicted"/>
<dbReference type="InterPro" id="IPR002931">
    <property type="entry name" value="Transglutaminase-like"/>
</dbReference>
<dbReference type="Proteomes" id="UP001652409">
    <property type="component" value="Unassembled WGS sequence"/>
</dbReference>
<keyword evidence="3" id="KW-1185">Reference proteome</keyword>
<dbReference type="InterPro" id="IPR038765">
    <property type="entry name" value="Papain-like_cys_pep_sf"/>
</dbReference>
<sequence length="406" mass="47209">MKKKKRKRKFLKTFLILLFLVLLVLSAVKKMRQTEKIQDLLQGLLGMEPQEVQQLRKQEISGGEPGKVEYYFSLLDEEEQRAYRQMEAGIKKKEKEFYLTIGDNESVDRVYHAVLKDHPEFFWMHNRNQVIKTTYGEGDYCMFSPSYSYTETETQQILQAMSQACQQLDALIPQGADDYVKAQMAYTYLIDTASYQESEDDQSIAGVFWKKQAVCAGYAGAAQYLLDHLGVYCIYVDGDTKNSDQGHAWNIIKLEGEYYYLDATNGDQPEFLEGDAVQLAEHKTTIYDYLCPFPDEYEQTYTPSAEFKVPACTATAKNFYVLNQGCFDSYDWQSVYDYCKMRLDNGAAVVRFKFSTQKGYEQAYQDLIANKKIQQIALYYIYLQGVEQVEYHYGVLENMKTMYFMF</sequence>
<feature type="domain" description="Transglutaminase-like" evidence="1">
    <location>
        <begin position="176"/>
        <end position="263"/>
    </location>
</feature>
<reference evidence="2 3" key="1">
    <citation type="journal article" date="2021" name="ISME Commun">
        <title>Automated analysis of genomic sequences facilitates high-throughput and comprehensive description of bacteria.</title>
        <authorList>
            <person name="Hitch T.C.A."/>
        </authorList>
    </citation>
    <scope>NUCLEOTIDE SEQUENCE [LARGE SCALE GENOMIC DNA]</scope>
    <source>
        <strain evidence="2 3">Sanger_23</strain>
    </source>
</reference>
<dbReference type="SUPFAM" id="SSF54001">
    <property type="entry name" value="Cysteine proteinases"/>
    <property type="match status" value="1"/>
</dbReference>
<dbReference type="Gene3D" id="3.10.620.30">
    <property type="match status" value="1"/>
</dbReference>